<accession>A0A2T0X6K7</accession>
<feature type="compositionally biased region" description="Basic and acidic residues" evidence="1">
    <location>
        <begin position="13"/>
        <end position="52"/>
    </location>
</feature>
<feature type="region of interest" description="Disordered" evidence="1">
    <location>
        <begin position="1"/>
        <end position="60"/>
    </location>
</feature>
<proteinExistence type="predicted"/>
<dbReference type="AlphaFoldDB" id="A0A2T0X6K7"/>
<protein>
    <submittedName>
        <fullName evidence="2">Uncharacterized protein</fullName>
    </submittedName>
</protein>
<gene>
    <name evidence="2" type="ORF">BCF33_0095</name>
</gene>
<organism evidence="2 3">
    <name type="scientific">Hasllibacter halocynthiae</name>
    <dbReference type="NCBI Taxonomy" id="595589"/>
    <lineage>
        <taxon>Bacteria</taxon>
        <taxon>Pseudomonadati</taxon>
        <taxon>Pseudomonadota</taxon>
        <taxon>Alphaproteobacteria</taxon>
        <taxon>Rhodobacterales</taxon>
        <taxon>Roseobacteraceae</taxon>
        <taxon>Hasllibacter</taxon>
    </lineage>
</organism>
<reference evidence="2 3" key="1">
    <citation type="submission" date="2018-03" db="EMBL/GenBank/DDBJ databases">
        <title>Genomic Encyclopedia of Archaeal and Bacterial Type Strains, Phase II (KMG-II): from individual species to whole genera.</title>
        <authorList>
            <person name="Goeker M."/>
        </authorList>
    </citation>
    <scope>NUCLEOTIDE SEQUENCE [LARGE SCALE GENOMIC DNA]</scope>
    <source>
        <strain evidence="2 3">DSM 29318</strain>
    </source>
</reference>
<comment type="caution">
    <text evidence="2">The sequence shown here is derived from an EMBL/GenBank/DDBJ whole genome shotgun (WGS) entry which is preliminary data.</text>
</comment>
<dbReference type="EMBL" id="PVTT01000001">
    <property type="protein sequence ID" value="PRY94504.1"/>
    <property type="molecule type" value="Genomic_DNA"/>
</dbReference>
<evidence type="ECO:0000313" key="3">
    <source>
        <dbReference type="Proteomes" id="UP000238801"/>
    </source>
</evidence>
<sequence length="60" mass="6588">MFPMKGVLTQQGGDHRGGEASEPMTHEQAMRLRELGAEEDSSLTREQADERIMALSGRSA</sequence>
<evidence type="ECO:0000256" key="1">
    <source>
        <dbReference type="SAM" id="MobiDB-lite"/>
    </source>
</evidence>
<dbReference type="Proteomes" id="UP000238801">
    <property type="component" value="Unassembled WGS sequence"/>
</dbReference>
<evidence type="ECO:0000313" key="2">
    <source>
        <dbReference type="EMBL" id="PRY94504.1"/>
    </source>
</evidence>
<name>A0A2T0X6K7_9RHOB</name>
<keyword evidence="3" id="KW-1185">Reference proteome</keyword>